<evidence type="ECO:0000313" key="3">
    <source>
        <dbReference type="Proteomes" id="UP000013564"/>
    </source>
</evidence>
<dbReference type="Proteomes" id="UP000013564">
    <property type="component" value="Segment"/>
</dbReference>
<keyword evidence="1" id="KW-0472">Membrane</keyword>
<dbReference type="RefSeq" id="YP_008051126.1">
    <property type="nucleotide sequence ID" value="NC_021300.1"/>
</dbReference>
<name>R4JN18_9CAUD</name>
<dbReference type="OrthoDB" id="31174at10239"/>
<feature type="transmembrane region" description="Helical" evidence="1">
    <location>
        <begin position="70"/>
        <end position="90"/>
    </location>
</feature>
<protein>
    <recommendedName>
        <fullName evidence="4">Holin</fullName>
    </recommendedName>
</protein>
<dbReference type="KEGG" id="vg:16207376"/>
<gene>
    <name evidence="2" type="ORF">RIO-1_56</name>
</gene>
<dbReference type="GeneID" id="16207376"/>
<evidence type="ECO:0008006" key="4">
    <source>
        <dbReference type="Google" id="ProtNLM"/>
    </source>
</evidence>
<proteinExistence type="predicted"/>
<evidence type="ECO:0000256" key="1">
    <source>
        <dbReference type="SAM" id="Phobius"/>
    </source>
</evidence>
<reference evidence="2 3" key="1">
    <citation type="journal article" date="2013" name="J. Virol.">
        <title>Morphology, Physiological Characteristics, and Complete Sequence of Marine Bacteriophage RIO-1 Infecting Pseudoalteromonas marina.</title>
        <authorList>
            <person name="Hardies S.C."/>
            <person name="Hwang Y.J."/>
            <person name="Hwang C.Y."/>
            <person name="Jang G.I."/>
            <person name="Cho B.C."/>
        </authorList>
    </citation>
    <scope>NUCLEOTIDE SEQUENCE [LARGE SCALE GENOMIC DNA]</scope>
</reference>
<feature type="transmembrane region" description="Helical" evidence="1">
    <location>
        <begin position="102"/>
        <end position="124"/>
    </location>
</feature>
<dbReference type="InterPro" id="IPR021497">
    <property type="entry name" value="GTA_holin_3TM"/>
</dbReference>
<keyword evidence="1" id="KW-0812">Transmembrane</keyword>
<accession>R4JN18</accession>
<sequence length="136" mass="15452">MKLPWTAVLDTGYKIIDELFETDAEKADAALKLESLRRSDKLETLRTSLSAINSEAQSNDPWTSRARPTFLYVMYTYMLLAPLFGFLFFFDPVLAAAVIEGFQMFLSAIPSEMWALFGAGYLGYAHYRTNEKKALK</sequence>
<keyword evidence="1" id="KW-1133">Transmembrane helix</keyword>
<keyword evidence="3" id="KW-1185">Reference proteome</keyword>
<dbReference type="Pfam" id="PF11351">
    <property type="entry name" value="GTA_holin_3TM"/>
    <property type="match status" value="1"/>
</dbReference>
<evidence type="ECO:0000313" key="2">
    <source>
        <dbReference type="EMBL" id="AGK87070.1"/>
    </source>
</evidence>
<dbReference type="EMBL" id="KC751414">
    <property type="protein sequence ID" value="AGK87070.1"/>
    <property type="molecule type" value="Genomic_DNA"/>
</dbReference>
<organism evidence="2 3">
    <name type="scientific">Pseudoalteromonas phage RIO-1</name>
    <dbReference type="NCBI Taxonomy" id="1316739"/>
    <lineage>
        <taxon>Viruses</taxon>
        <taxon>Duplodnaviria</taxon>
        <taxon>Heunggongvirae</taxon>
        <taxon>Uroviricota</taxon>
        <taxon>Caudoviricetes</taxon>
        <taxon>Zobellviridae</taxon>
        <taxon>Melvirus</taxon>
        <taxon>Melvirus orientalis</taxon>
    </lineage>
</organism>